<feature type="region of interest" description="Disordered" evidence="3">
    <location>
        <begin position="973"/>
        <end position="1001"/>
    </location>
</feature>
<feature type="chain" id="PRO_5022175618" evidence="4">
    <location>
        <begin position="32"/>
        <end position="1081"/>
    </location>
</feature>
<dbReference type="SMART" id="SM00287">
    <property type="entry name" value="SH3b"/>
    <property type="match status" value="1"/>
</dbReference>
<keyword evidence="2" id="KW-0378">Hydrolase</keyword>
<dbReference type="SUPFAM" id="SSF50494">
    <property type="entry name" value="Trypsin-like serine proteases"/>
    <property type="match status" value="1"/>
</dbReference>
<dbReference type="Pfam" id="PF17820">
    <property type="entry name" value="PDZ_6"/>
    <property type="match status" value="1"/>
</dbReference>
<dbReference type="InterPro" id="IPR041489">
    <property type="entry name" value="PDZ_6"/>
</dbReference>
<dbReference type="Pfam" id="PF08239">
    <property type="entry name" value="SH3_3"/>
    <property type="match status" value="1"/>
</dbReference>
<dbReference type="SUPFAM" id="SSF50156">
    <property type="entry name" value="PDZ domain-like"/>
    <property type="match status" value="1"/>
</dbReference>
<dbReference type="Gene3D" id="2.30.42.10">
    <property type="match status" value="1"/>
</dbReference>
<dbReference type="GO" id="GO:0004252">
    <property type="term" value="F:serine-type endopeptidase activity"/>
    <property type="evidence" value="ECO:0007669"/>
    <property type="project" value="InterPro"/>
</dbReference>
<keyword evidence="4" id="KW-0732">Signal</keyword>
<reference evidence="7 8" key="1">
    <citation type="submission" date="2019-06" db="EMBL/GenBank/DDBJ databases">
        <title>Genome sequence of Litorilinea aerophila BAA-2444.</title>
        <authorList>
            <person name="Maclea K.S."/>
            <person name="Maurais E.G."/>
            <person name="Iannazzi L.C."/>
        </authorList>
    </citation>
    <scope>NUCLEOTIDE SEQUENCE [LARGE SCALE GENOMIC DNA]</scope>
    <source>
        <strain evidence="7 8">ATCC BAA-2444</strain>
    </source>
</reference>
<evidence type="ECO:0000256" key="1">
    <source>
        <dbReference type="ARBA" id="ARBA00022670"/>
    </source>
</evidence>
<name>A0A540V9C8_9CHLR</name>
<dbReference type="InterPro" id="IPR036034">
    <property type="entry name" value="PDZ_sf"/>
</dbReference>
<evidence type="ECO:0000256" key="4">
    <source>
        <dbReference type="SAM" id="SignalP"/>
    </source>
</evidence>
<feature type="domain" description="PDZ" evidence="5">
    <location>
        <begin position="246"/>
        <end position="333"/>
    </location>
</feature>
<proteinExistence type="predicted"/>
<sequence length="1081" mass="115351">MATSSRLRTFRLWLALIGILAGFSLAPPVQADSHQPAEPPARVPLAAQASTQGPIDNLEDARQAVIQIEAVGTFMDPAEGLVANAAGRGSGFIIDETGIAVTNNHVVTGGALFKVYVDGYDRPLNARVLGVSECADLAVIDIQGEGFPYLQWYEGPIRVGLDVYAAGFPLGDPEYTLTRGIISKARASGETSWASVDQVLQHDASLNPGNSGGPLLDAQGRVVGVNYRRNEADQFFAISRDEALPLIALLREGHDVDSIGINGEAVTDGQDLFGIWVASVKSGSPADRVGLQPGDVILTMEGVSLATDGTMSTYCDILRSHSPEDVLSLEVLRLSTQEILQGQLNGRPLEPKLSFASQFEQQGQTQAEAGTPGTAQEPAPPAYDEYMTITDEQGIFSVEVPTTWVDVTDTPWQAGDEIIGISLFASPDLDAFADDWGVPGLLLRYSEVLAQEMTTDDLLDVLDLSSDCTYKERSPLSVGNLSGAFDVWVSCAEAQTAALVAALAPPGGEFLVRVEIYVASDADLDVVDRVFNTLVVTPPGAQVETAAATEPASGDEPPDTTGLQYDYVAVEDETISALLPAAWSDHFSDEWLIDGESIGRQFSASTDLAAFNDSWSIPGVFIYTVLELADDFDPVDGLDASDFSDICQYDDRAQHSHTIFGVSYQGAYDIWHNCGDEENIYLVLSAVSEPRDHAVLIYFLGTSEADVEAFDVLARSFFVSTPVTAPIIQESQQASQPIAYTTVADAEGLVAVDVPESWADVGNEDWILENEVVGRMLTAAPDLDAFINGWDTPGVLIGASQLLASLMTPAEVLDLFDFSDECTADDRYEYADAVISGVYDVWLDCGGSGGTFVVLAVNPVADGDLLLLLLINLPDETDLPAFERILQSLSPGNVGRGPEPPVATVIVNALNVRNGPGTNYSRVGAVRDGTELQVAGQVNECAWLFVTTPDGLDGWVSGNPQYVSLSVPCAQIPAVEPPPPPRQSSPAAPAAGSAQQPAPANSQQGCYLFQNHLGAELTITFTGQGGSWNQTFKLGPQAEVEKCFPPGRYTYTLDAPPPWGSTNGELEVRAGDYYLFPVRGE</sequence>
<dbReference type="Pfam" id="PF13365">
    <property type="entry name" value="Trypsin_2"/>
    <property type="match status" value="1"/>
</dbReference>
<feature type="compositionally biased region" description="Low complexity" evidence="3">
    <location>
        <begin position="984"/>
        <end position="1001"/>
    </location>
</feature>
<dbReference type="PROSITE" id="PS51781">
    <property type="entry name" value="SH3B"/>
    <property type="match status" value="1"/>
</dbReference>
<dbReference type="AlphaFoldDB" id="A0A540V9C8"/>
<comment type="caution">
    <text evidence="7">The sequence shown here is derived from an EMBL/GenBank/DDBJ whole genome shotgun (WGS) entry which is preliminary data.</text>
</comment>
<evidence type="ECO:0000256" key="2">
    <source>
        <dbReference type="ARBA" id="ARBA00022801"/>
    </source>
</evidence>
<evidence type="ECO:0000313" key="8">
    <source>
        <dbReference type="Proteomes" id="UP000317371"/>
    </source>
</evidence>
<feature type="region of interest" description="Disordered" evidence="3">
    <location>
        <begin position="359"/>
        <end position="378"/>
    </location>
</feature>
<dbReference type="EMBL" id="VIGC01000041">
    <property type="protein sequence ID" value="TQE93386.1"/>
    <property type="molecule type" value="Genomic_DNA"/>
</dbReference>
<dbReference type="RefSeq" id="WP_141612247.1">
    <property type="nucleotide sequence ID" value="NZ_VIGC02000041.1"/>
</dbReference>
<feature type="domain" description="SH3b" evidence="6">
    <location>
        <begin position="900"/>
        <end position="967"/>
    </location>
</feature>
<dbReference type="InterPro" id="IPR009003">
    <property type="entry name" value="Peptidase_S1_PA"/>
</dbReference>
<dbReference type="InterPro" id="IPR051201">
    <property type="entry name" value="Chloro_Bact_Ser_Proteases"/>
</dbReference>
<keyword evidence="1" id="KW-0645">Protease</keyword>
<dbReference type="OrthoDB" id="9758917at2"/>
<dbReference type="PROSITE" id="PS50106">
    <property type="entry name" value="PDZ"/>
    <property type="match status" value="1"/>
</dbReference>
<evidence type="ECO:0000259" key="6">
    <source>
        <dbReference type="PROSITE" id="PS51781"/>
    </source>
</evidence>
<dbReference type="InterPro" id="IPR001478">
    <property type="entry name" value="PDZ"/>
</dbReference>
<keyword evidence="8" id="KW-1185">Reference proteome</keyword>
<dbReference type="Gene3D" id="2.40.10.120">
    <property type="match status" value="1"/>
</dbReference>
<feature type="compositionally biased region" description="Polar residues" evidence="3">
    <location>
        <begin position="359"/>
        <end position="368"/>
    </location>
</feature>
<evidence type="ECO:0000313" key="7">
    <source>
        <dbReference type="EMBL" id="TQE93386.1"/>
    </source>
</evidence>
<evidence type="ECO:0000259" key="5">
    <source>
        <dbReference type="PROSITE" id="PS50106"/>
    </source>
</evidence>
<dbReference type="PANTHER" id="PTHR43343:SF3">
    <property type="entry name" value="PROTEASE DO-LIKE 8, CHLOROPLASTIC"/>
    <property type="match status" value="1"/>
</dbReference>
<protein>
    <submittedName>
        <fullName evidence="7">PDZ domain-containing protein</fullName>
    </submittedName>
</protein>
<dbReference type="PANTHER" id="PTHR43343">
    <property type="entry name" value="PEPTIDASE S12"/>
    <property type="match status" value="1"/>
</dbReference>
<dbReference type="GO" id="GO:0006508">
    <property type="term" value="P:proteolysis"/>
    <property type="evidence" value="ECO:0007669"/>
    <property type="project" value="UniProtKB-KW"/>
</dbReference>
<evidence type="ECO:0000256" key="3">
    <source>
        <dbReference type="SAM" id="MobiDB-lite"/>
    </source>
</evidence>
<dbReference type="SMART" id="SM00228">
    <property type="entry name" value="PDZ"/>
    <property type="match status" value="1"/>
</dbReference>
<dbReference type="Gene3D" id="2.30.30.40">
    <property type="entry name" value="SH3 Domains"/>
    <property type="match status" value="1"/>
</dbReference>
<dbReference type="InterPro" id="IPR003646">
    <property type="entry name" value="SH3-like_bac-type"/>
</dbReference>
<dbReference type="Proteomes" id="UP000317371">
    <property type="component" value="Unassembled WGS sequence"/>
</dbReference>
<organism evidence="7 8">
    <name type="scientific">Litorilinea aerophila</name>
    <dbReference type="NCBI Taxonomy" id="1204385"/>
    <lineage>
        <taxon>Bacteria</taxon>
        <taxon>Bacillati</taxon>
        <taxon>Chloroflexota</taxon>
        <taxon>Caldilineae</taxon>
        <taxon>Caldilineales</taxon>
        <taxon>Caldilineaceae</taxon>
        <taxon>Litorilinea</taxon>
    </lineage>
</organism>
<dbReference type="InParanoid" id="A0A540V9C8"/>
<dbReference type="InterPro" id="IPR001940">
    <property type="entry name" value="Peptidase_S1C"/>
</dbReference>
<gene>
    <name evidence="7" type="ORF">FKZ61_21605</name>
</gene>
<feature type="signal peptide" evidence="4">
    <location>
        <begin position="1"/>
        <end position="31"/>
    </location>
</feature>
<accession>A0A540V9C8</accession>
<dbReference type="PRINTS" id="PR00834">
    <property type="entry name" value="PROTEASES2C"/>
</dbReference>